<comment type="caution">
    <text evidence="1">The sequence shown here is derived from an EMBL/GenBank/DDBJ whole genome shotgun (WGS) entry which is preliminary data.</text>
</comment>
<sequence length="102" mass="11618">MGKACVENLLKTAPTLFSDCVELSGISERQQLPGGSMAQPRIHEKSNRTLASLQQTRHVIGATNRSVAWKRDDIFLPREVEPFSEPTSRRKRDYLRIRRALV</sequence>
<reference evidence="1 2" key="1">
    <citation type="journal article" date="2021" name="Elife">
        <title>Chloroplast acquisition without the gene transfer in kleptoplastic sea slugs, Plakobranchus ocellatus.</title>
        <authorList>
            <person name="Maeda T."/>
            <person name="Takahashi S."/>
            <person name="Yoshida T."/>
            <person name="Shimamura S."/>
            <person name="Takaki Y."/>
            <person name="Nagai Y."/>
            <person name="Toyoda A."/>
            <person name="Suzuki Y."/>
            <person name="Arimoto A."/>
            <person name="Ishii H."/>
            <person name="Satoh N."/>
            <person name="Nishiyama T."/>
            <person name="Hasebe M."/>
            <person name="Maruyama T."/>
            <person name="Minagawa J."/>
            <person name="Obokata J."/>
            <person name="Shigenobu S."/>
        </authorList>
    </citation>
    <scope>NUCLEOTIDE SEQUENCE [LARGE SCALE GENOMIC DNA]</scope>
</reference>
<gene>
    <name evidence="1" type="ORF">PoB_007571400</name>
</gene>
<protein>
    <submittedName>
        <fullName evidence="1">Uncharacterized protein</fullName>
    </submittedName>
</protein>
<organism evidence="1 2">
    <name type="scientific">Plakobranchus ocellatus</name>
    <dbReference type="NCBI Taxonomy" id="259542"/>
    <lineage>
        <taxon>Eukaryota</taxon>
        <taxon>Metazoa</taxon>
        <taxon>Spiralia</taxon>
        <taxon>Lophotrochozoa</taxon>
        <taxon>Mollusca</taxon>
        <taxon>Gastropoda</taxon>
        <taxon>Heterobranchia</taxon>
        <taxon>Euthyneura</taxon>
        <taxon>Panpulmonata</taxon>
        <taxon>Sacoglossa</taxon>
        <taxon>Placobranchoidea</taxon>
        <taxon>Plakobranchidae</taxon>
        <taxon>Plakobranchus</taxon>
    </lineage>
</organism>
<dbReference type="AlphaFoldDB" id="A0AAV4DYD1"/>
<dbReference type="Proteomes" id="UP000735302">
    <property type="component" value="Unassembled WGS sequence"/>
</dbReference>
<keyword evidence="2" id="KW-1185">Reference proteome</keyword>
<proteinExistence type="predicted"/>
<evidence type="ECO:0000313" key="1">
    <source>
        <dbReference type="EMBL" id="GFO49209.1"/>
    </source>
</evidence>
<evidence type="ECO:0000313" key="2">
    <source>
        <dbReference type="Proteomes" id="UP000735302"/>
    </source>
</evidence>
<accession>A0AAV4DYD1</accession>
<dbReference type="EMBL" id="BLXT01008461">
    <property type="protein sequence ID" value="GFO49209.1"/>
    <property type="molecule type" value="Genomic_DNA"/>
</dbReference>
<name>A0AAV4DYD1_9GAST</name>